<feature type="region of interest" description="Disordered" evidence="1">
    <location>
        <begin position="300"/>
        <end position="319"/>
    </location>
</feature>
<comment type="caution">
    <text evidence="4">The sequence shown here is derived from an EMBL/GenBank/DDBJ whole genome shotgun (WGS) entry which is preliminary data.</text>
</comment>
<protein>
    <submittedName>
        <fullName evidence="4">ABC transporter substrate-binding protein</fullName>
    </submittedName>
</protein>
<dbReference type="RefSeq" id="WP_367953175.1">
    <property type="nucleotide sequence ID" value="NZ_JBDPGJ010000002.1"/>
</dbReference>
<evidence type="ECO:0000313" key="5">
    <source>
        <dbReference type="Proteomes" id="UP001556692"/>
    </source>
</evidence>
<organism evidence="4 5">
    <name type="scientific">Aquibium pacificus</name>
    <dbReference type="NCBI Taxonomy" id="3153579"/>
    <lineage>
        <taxon>Bacteria</taxon>
        <taxon>Pseudomonadati</taxon>
        <taxon>Pseudomonadota</taxon>
        <taxon>Alphaproteobacteria</taxon>
        <taxon>Hyphomicrobiales</taxon>
        <taxon>Phyllobacteriaceae</taxon>
        <taxon>Aquibium</taxon>
    </lineage>
</organism>
<name>A0ABV3SET2_9HYPH</name>
<dbReference type="Pfam" id="PF09084">
    <property type="entry name" value="NMT1"/>
    <property type="match status" value="1"/>
</dbReference>
<accession>A0ABV3SET2</accession>
<evidence type="ECO:0000256" key="1">
    <source>
        <dbReference type="SAM" id="MobiDB-lite"/>
    </source>
</evidence>
<dbReference type="Proteomes" id="UP001556692">
    <property type="component" value="Unassembled WGS sequence"/>
</dbReference>
<evidence type="ECO:0000259" key="3">
    <source>
        <dbReference type="Pfam" id="PF09084"/>
    </source>
</evidence>
<feature type="signal peptide" evidence="2">
    <location>
        <begin position="1"/>
        <end position="22"/>
    </location>
</feature>
<keyword evidence="5" id="KW-1185">Reference proteome</keyword>
<proteinExistence type="predicted"/>
<evidence type="ECO:0000313" key="4">
    <source>
        <dbReference type="EMBL" id="MEX0405272.1"/>
    </source>
</evidence>
<keyword evidence="2" id="KW-0732">Signal</keyword>
<dbReference type="Gene3D" id="3.40.190.10">
    <property type="entry name" value="Periplasmic binding protein-like II"/>
    <property type="match status" value="2"/>
</dbReference>
<dbReference type="InterPro" id="IPR015168">
    <property type="entry name" value="SsuA/THI5"/>
</dbReference>
<dbReference type="EMBL" id="JBDPGJ010000002">
    <property type="protein sequence ID" value="MEX0405272.1"/>
    <property type="molecule type" value="Genomic_DNA"/>
</dbReference>
<feature type="domain" description="SsuA/THI5-like" evidence="3">
    <location>
        <begin position="37"/>
        <end position="248"/>
    </location>
</feature>
<feature type="chain" id="PRO_5046514927" evidence="2">
    <location>
        <begin position="23"/>
        <end position="319"/>
    </location>
</feature>
<reference evidence="4 5" key="1">
    <citation type="submission" date="2024-05" db="EMBL/GenBank/DDBJ databases">
        <authorList>
            <person name="Jiang F."/>
        </authorList>
    </citation>
    <scope>NUCLEOTIDE SEQUENCE [LARGE SCALE GENOMIC DNA]</scope>
    <source>
        <strain evidence="4 5">LZ166</strain>
    </source>
</reference>
<gene>
    <name evidence="4" type="ORF">ABGN05_06310</name>
</gene>
<dbReference type="PANTHER" id="PTHR30024">
    <property type="entry name" value="ALIPHATIC SULFONATES-BINDING PROTEIN-RELATED"/>
    <property type="match status" value="1"/>
</dbReference>
<evidence type="ECO:0000256" key="2">
    <source>
        <dbReference type="SAM" id="SignalP"/>
    </source>
</evidence>
<dbReference type="SUPFAM" id="SSF53850">
    <property type="entry name" value="Periplasmic binding protein-like II"/>
    <property type="match status" value="1"/>
</dbReference>
<feature type="compositionally biased region" description="Polar residues" evidence="1">
    <location>
        <begin position="309"/>
        <end position="319"/>
    </location>
</feature>
<sequence>MTLRIALIGAAASLLTAFQASAQDVIRVAAPHPTALQSTPIRLGEMLGFFEKENIKVETIFTQGGSDIQNAVISGSVDIGLQTGMAGVLSAIQQGAPVKIISADMTGAGDFYWYVRADSDIQSFADLQDNETIGFSRPGSSSELVVKALIEHNGAKATGLPSGSPPETLTQVMSGQVDVGWGVPPVPKEVAEGTLRIVARGNDVPTLKAQTVRVNIANADYLENNRETVERFLTALDATIDALYEDPKALAAAAELIKVDEASARQILTEFFPRDSMNLGTIGDLDGAIAQATANKQLRGELSDEQKSEITQTVKELND</sequence>